<dbReference type="WBParaSite" id="Minc3s00033g01985">
    <property type="protein sequence ID" value="Minc3s00033g01985"/>
    <property type="gene ID" value="Minc3s00033g01985"/>
</dbReference>
<dbReference type="Proteomes" id="UP000887563">
    <property type="component" value="Unplaced"/>
</dbReference>
<proteinExistence type="predicted"/>
<keyword evidence="1" id="KW-1185">Reference proteome</keyword>
<name>A0A914KKX9_MELIC</name>
<sequence length="53" mass="6260">MVRIICRVASTRLSWIDHYKQRYSSAVLWAAFFKETDGSLLVSRHENLKTLYV</sequence>
<dbReference type="AlphaFoldDB" id="A0A914KKX9"/>
<accession>A0A914KKX9</accession>
<evidence type="ECO:0000313" key="2">
    <source>
        <dbReference type="WBParaSite" id="Minc3s00033g01985"/>
    </source>
</evidence>
<evidence type="ECO:0000313" key="1">
    <source>
        <dbReference type="Proteomes" id="UP000887563"/>
    </source>
</evidence>
<protein>
    <submittedName>
        <fullName evidence="2">Uncharacterized protein</fullName>
    </submittedName>
</protein>
<reference evidence="2" key="1">
    <citation type="submission" date="2022-11" db="UniProtKB">
        <authorList>
            <consortium name="WormBaseParasite"/>
        </authorList>
    </citation>
    <scope>IDENTIFICATION</scope>
</reference>
<organism evidence="1 2">
    <name type="scientific">Meloidogyne incognita</name>
    <name type="common">Southern root-knot nematode worm</name>
    <name type="synonym">Oxyuris incognita</name>
    <dbReference type="NCBI Taxonomy" id="6306"/>
    <lineage>
        <taxon>Eukaryota</taxon>
        <taxon>Metazoa</taxon>
        <taxon>Ecdysozoa</taxon>
        <taxon>Nematoda</taxon>
        <taxon>Chromadorea</taxon>
        <taxon>Rhabditida</taxon>
        <taxon>Tylenchina</taxon>
        <taxon>Tylenchomorpha</taxon>
        <taxon>Tylenchoidea</taxon>
        <taxon>Meloidogynidae</taxon>
        <taxon>Meloidogyninae</taxon>
        <taxon>Meloidogyne</taxon>
        <taxon>Meloidogyne incognita group</taxon>
    </lineage>
</organism>